<dbReference type="EMBL" id="JASBNA010000026">
    <property type="protein sequence ID" value="KAK7684271.1"/>
    <property type="molecule type" value="Genomic_DNA"/>
</dbReference>
<dbReference type="AlphaFoldDB" id="A0AAW0G3P7"/>
<dbReference type="Gene3D" id="3.60.130.30">
    <property type="match status" value="1"/>
</dbReference>
<accession>A0AAW0G3P7</accession>
<evidence type="ECO:0000313" key="2">
    <source>
        <dbReference type="Proteomes" id="UP001385951"/>
    </source>
</evidence>
<proteinExistence type="predicted"/>
<keyword evidence="2" id="KW-1185">Reference proteome</keyword>
<evidence type="ECO:0000313" key="1">
    <source>
        <dbReference type="EMBL" id="KAK7684271.1"/>
    </source>
</evidence>
<protein>
    <submittedName>
        <fullName evidence="1">Uncharacterized protein</fullName>
    </submittedName>
</protein>
<reference evidence="1 2" key="1">
    <citation type="submission" date="2022-09" db="EMBL/GenBank/DDBJ databases">
        <authorList>
            <person name="Palmer J.M."/>
        </authorList>
    </citation>
    <scope>NUCLEOTIDE SEQUENCE [LARGE SCALE GENOMIC DNA]</scope>
    <source>
        <strain evidence="1 2">DSM 7382</strain>
    </source>
</reference>
<organism evidence="1 2">
    <name type="scientific">Cerrena zonata</name>
    <dbReference type="NCBI Taxonomy" id="2478898"/>
    <lineage>
        <taxon>Eukaryota</taxon>
        <taxon>Fungi</taxon>
        <taxon>Dikarya</taxon>
        <taxon>Basidiomycota</taxon>
        <taxon>Agaricomycotina</taxon>
        <taxon>Agaricomycetes</taxon>
        <taxon>Polyporales</taxon>
        <taxon>Cerrenaceae</taxon>
        <taxon>Cerrena</taxon>
    </lineage>
</organism>
<comment type="caution">
    <text evidence="1">The sequence shown here is derived from an EMBL/GenBank/DDBJ whole genome shotgun (WGS) entry which is preliminary data.</text>
</comment>
<sequence length="242" mass="26937">MPSDVHGLPEYIVTRHDNIIYADMRRILKVSFKGFMDTKPTTGGNPAPEVACSDTKVFPTFHMGGWSKYSKDIFLTGDSKNQDEELTKALHSLMGTLGKLVIPKVEETLCPLLPSHFKTTDSVRKLIQEKYPKIYEAGDRVFDFHGLGNALAFCSGYSDGMHIDYGDSKEMVAIILAAGEAVVHFCIPQLNLKIPLYPGQCLTVSARLLSHYAYLFEGTGERLLFNFFTDEGSVVKMKCHAC</sequence>
<name>A0AAW0G3P7_9APHY</name>
<gene>
    <name evidence="1" type="ORF">QCA50_012595</name>
</gene>
<dbReference type="Proteomes" id="UP001385951">
    <property type="component" value="Unassembled WGS sequence"/>
</dbReference>